<evidence type="ECO:0000313" key="3">
    <source>
        <dbReference type="Proteomes" id="UP000500826"/>
    </source>
</evidence>
<proteinExistence type="predicted"/>
<accession>A0ABX6P8A3</accession>
<feature type="compositionally biased region" description="Basic residues" evidence="1">
    <location>
        <begin position="156"/>
        <end position="170"/>
    </location>
</feature>
<name>A0ABX6P8A3_9BURK</name>
<reference evidence="2 3" key="2">
    <citation type="submission" date="2020-05" db="EMBL/GenBank/DDBJ databases">
        <authorList>
            <person name="Khan S.A."/>
            <person name="Jeon C.O."/>
            <person name="Chun B.H."/>
        </authorList>
    </citation>
    <scope>NUCLEOTIDE SEQUENCE [LARGE SCALE GENOMIC DNA]</scope>
    <source>
        <strain evidence="2 3">H242</strain>
    </source>
</reference>
<sequence length="176" mass="18582">MRAPQGDVDLGASTTISNYTAPVEITAKGSILGDANITTFGQSNGWISLEAKGETGPTSGSLSVGNISSNGSYSGAQGGAITLTAKRNISAGDLLSGYTPSYAAGLGGAITVESTVARRQRREPVLRLEQRQRHQHQGAAEPLGRRRLVGRQAGHVPRRLWRRDRHRVGPGRRDGG</sequence>
<dbReference type="EMBL" id="CP053418">
    <property type="protein sequence ID" value="QJW85610.1"/>
    <property type="molecule type" value="Genomic_DNA"/>
</dbReference>
<reference evidence="2 3" key="1">
    <citation type="submission" date="2020-05" db="EMBL/GenBank/DDBJ databases">
        <title>Ramlibacter rhizophilus sp. nov., isolated from rhizosphere soil of national flower Mugunghwa from South Korea.</title>
        <authorList>
            <person name="Zheng-Fei Y."/>
            <person name="Huan T."/>
        </authorList>
    </citation>
    <scope>NUCLEOTIDE SEQUENCE [LARGE SCALE GENOMIC DNA]</scope>
    <source>
        <strain evidence="2 3">H242</strain>
    </source>
</reference>
<protein>
    <submittedName>
        <fullName evidence="2">Uncharacterized protein</fullName>
    </submittedName>
</protein>
<feature type="region of interest" description="Disordered" evidence="1">
    <location>
        <begin position="124"/>
        <end position="176"/>
    </location>
</feature>
<evidence type="ECO:0000313" key="2">
    <source>
        <dbReference type="EMBL" id="QJW85610.1"/>
    </source>
</evidence>
<keyword evidence="3" id="KW-1185">Reference proteome</keyword>
<gene>
    <name evidence="2" type="ORF">HK414_27120</name>
</gene>
<evidence type="ECO:0000256" key="1">
    <source>
        <dbReference type="SAM" id="MobiDB-lite"/>
    </source>
</evidence>
<dbReference type="Proteomes" id="UP000500826">
    <property type="component" value="Chromosome"/>
</dbReference>
<organism evidence="2 3">
    <name type="scientific">Ramlibacter terrae</name>
    <dbReference type="NCBI Taxonomy" id="2732511"/>
    <lineage>
        <taxon>Bacteria</taxon>
        <taxon>Pseudomonadati</taxon>
        <taxon>Pseudomonadota</taxon>
        <taxon>Betaproteobacteria</taxon>
        <taxon>Burkholderiales</taxon>
        <taxon>Comamonadaceae</taxon>
        <taxon>Ramlibacter</taxon>
    </lineage>
</organism>